<dbReference type="KEGG" id="buo:BRPE64_ACDS08490"/>
<reference evidence="1 2" key="2">
    <citation type="journal article" date="2018" name="Int. J. Syst. Evol. Microbiol.">
        <title>Burkholderia insecticola sp. nov., a gut symbiotic bacterium of the bean bug Riptortus pedestris.</title>
        <authorList>
            <person name="Takeshita K."/>
            <person name="Tamaki H."/>
            <person name="Ohbayashi T."/>
            <person name="Meng X.-Y."/>
            <person name="Sone T."/>
            <person name="Mitani Y."/>
            <person name="Peeters C."/>
            <person name="Kikuchi Y."/>
            <person name="Vandamme P."/>
        </authorList>
    </citation>
    <scope>NUCLEOTIDE SEQUENCE [LARGE SCALE GENOMIC DNA]</scope>
    <source>
        <strain evidence="1">RPE64</strain>
    </source>
</reference>
<proteinExistence type="predicted"/>
<name>R4WFT4_9BURK</name>
<protein>
    <submittedName>
        <fullName evidence="1">Uncharacterized protein</fullName>
    </submittedName>
</protein>
<dbReference type="Proteomes" id="UP000013966">
    <property type="component" value="Chromosome 1"/>
</dbReference>
<accession>R4WFT4</accession>
<evidence type="ECO:0000313" key="2">
    <source>
        <dbReference type="Proteomes" id="UP000013966"/>
    </source>
</evidence>
<dbReference type="HOGENOM" id="CLU_3096498_0_0_4"/>
<dbReference type="EMBL" id="AP013058">
    <property type="protein sequence ID" value="BAN22603.1"/>
    <property type="molecule type" value="Genomic_DNA"/>
</dbReference>
<dbReference type="PATRIC" id="fig|758793.3.peg.849"/>
<organism evidence="1 2">
    <name type="scientific">Caballeronia insecticola</name>
    <dbReference type="NCBI Taxonomy" id="758793"/>
    <lineage>
        <taxon>Bacteria</taxon>
        <taxon>Pseudomonadati</taxon>
        <taxon>Pseudomonadota</taxon>
        <taxon>Betaproteobacteria</taxon>
        <taxon>Burkholderiales</taxon>
        <taxon>Burkholderiaceae</taxon>
        <taxon>Caballeronia</taxon>
    </lineage>
</organism>
<evidence type="ECO:0000313" key="1">
    <source>
        <dbReference type="EMBL" id="BAN22603.1"/>
    </source>
</evidence>
<keyword evidence="2" id="KW-1185">Reference proteome</keyword>
<dbReference type="AlphaFoldDB" id="R4WFT4"/>
<sequence>MAIEVQNMFLPNLLNLPEPLIARRSGHAACAMYTRAAFSKTQQQKAGKSQR</sequence>
<reference evidence="1 2" key="1">
    <citation type="journal article" date="2013" name="Genome Announc.">
        <title>Complete Genome Sequence of Burkholderia sp. Strain RPE64, Bacterial Symbiont of the Bean Bug Riptortus pedestris.</title>
        <authorList>
            <person name="Shibata T.F."/>
            <person name="Maeda T."/>
            <person name="Nikoh N."/>
            <person name="Yamaguchi K."/>
            <person name="Oshima K."/>
            <person name="Hattori M."/>
            <person name="Nishiyama T."/>
            <person name="Hasebe M."/>
            <person name="Fukatsu T."/>
            <person name="Kikuchi Y."/>
            <person name="Shigenobu S."/>
        </authorList>
    </citation>
    <scope>NUCLEOTIDE SEQUENCE [LARGE SCALE GENOMIC DNA]</scope>
</reference>
<gene>
    <name evidence="1" type="ORF">BRPE64_ACDS08490</name>
</gene>